<reference evidence="2" key="2">
    <citation type="submission" date="2020-09" db="EMBL/GenBank/DDBJ databases">
        <authorList>
            <person name="Sun Q."/>
            <person name="Zhou Y."/>
        </authorList>
    </citation>
    <scope>NUCLEOTIDE SEQUENCE</scope>
    <source>
        <strain evidence="2">CGMCC 1.15322</strain>
    </source>
</reference>
<feature type="transmembrane region" description="Helical" evidence="1">
    <location>
        <begin position="44"/>
        <end position="64"/>
    </location>
</feature>
<keyword evidence="3" id="KW-1185">Reference proteome</keyword>
<proteinExistence type="predicted"/>
<comment type="caution">
    <text evidence="2">The sequence shown here is derived from an EMBL/GenBank/DDBJ whole genome shotgun (WGS) entry which is preliminary data.</text>
</comment>
<keyword evidence="1" id="KW-1133">Transmembrane helix</keyword>
<dbReference type="Proteomes" id="UP000620596">
    <property type="component" value="Unassembled WGS sequence"/>
</dbReference>
<evidence type="ECO:0000313" key="3">
    <source>
        <dbReference type="Proteomes" id="UP000620596"/>
    </source>
</evidence>
<dbReference type="AlphaFoldDB" id="A0A916WBJ9"/>
<gene>
    <name evidence="2" type="ORF">GCM10011496_02870</name>
</gene>
<dbReference type="RefSeq" id="WP_188705837.1">
    <property type="nucleotide sequence ID" value="NZ_BMIG01000001.1"/>
</dbReference>
<name>A0A916WBJ9_9BURK</name>
<protein>
    <submittedName>
        <fullName evidence="2">Uncharacterized protein</fullName>
    </submittedName>
</protein>
<keyword evidence="1" id="KW-0472">Membrane</keyword>
<accession>A0A916WBJ9</accession>
<evidence type="ECO:0000313" key="2">
    <source>
        <dbReference type="EMBL" id="GGA85701.1"/>
    </source>
</evidence>
<organism evidence="2 3">
    <name type="scientific">Polaromonas eurypsychrophila</name>
    <dbReference type="NCBI Taxonomy" id="1614635"/>
    <lineage>
        <taxon>Bacteria</taxon>
        <taxon>Pseudomonadati</taxon>
        <taxon>Pseudomonadota</taxon>
        <taxon>Betaproteobacteria</taxon>
        <taxon>Burkholderiales</taxon>
        <taxon>Comamonadaceae</taxon>
        <taxon>Polaromonas</taxon>
    </lineage>
</organism>
<keyword evidence="1" id="KW-0812">Transmembrane</keyword>
<feature type="transmembrane region" description="Helical" evidence="1">
    <location>
        <begin position="16"/>
        <end position="37"/>
    </location>
</feature>
<evidence type="ECO:0000256" key="1">
    <source>
        <dbReference type="SAM" id="Phobius"/>
    </source>
</evidence>
<reference evidence="2" key="1">
    <citation type="journal article" date="2014" name="Int. J. Syst. Evol. Microbiol.">
        <title>Complete genome sequence of Corynebacterium casei LMG S-19264T (=DSM 44701T), isolated from a smear-ripened cheese.</title>
        <authorList>
            <consortium name="US DOE Joint Genome Institute (JGI-PGF)"/>
            <person name="Walter F."/>
            <person name="Albersmeier A."/>
            <person name="Kalinowski J."/>
            <person name="Ruckert C."/>
        </authorList>
    </citation>
    <scope>NUCLEOTIDE SEQUENCE</scope>
    <source>
        <strain evidence="2">CGMCC 1.15322</strain>
    </source>
</reference>
<sequence length="172" mass="19165">MHNAPPVSYPLGRSHFQSVTLAGLWLAGLLVTGLWCLTAPSFDWRLGIAVAAVVIAGLAAWLGWNHAPVGRLHWDGQVWRWESQSYQAGTPVLALSVALDLQRTLLIRLDNHDHVSLWLWAHRAALPERWMDLRRAVYSRRKAWPVGLPSDLSIPAVAADFSAKSDPPRPYP</sequence>
<dbReference type="EMBL" id="BMIG01000001">
    <property type="protein sequence ID" value="GGA85701.1"/>
    <property type="molecule type" value="Genomic_DNA"/>
</dbReference>